<name>A0A3Q3FSB5_9LABR</name>
<sequence>MIGLPRCLLYGLSYIGGHLRGSSTMLDRQGQWSPLSGDGQIDFPVPLTSKFDVYGSFSFGICWSYLTPDCLSMLTYLLKNPKHPFNYQIYKGKQDHQDKINYFSVRLSKLIVFDKRNKIANQHSDTWTTLFVI</sequence>
<evidence type="ECO:0000313" key="2">
    <source>
        <dbReference type="Proteomes" id="UP000261660"/>
    </source>
</evidence>
<evidence type="ECO:0000313" key="1">
    <source>
        <dbReference type="Ensembl" id="ENSLBEP00000023446.1"/>
    </source>
</evidence>
<dbReference type="InParanoid" id="A0A3Q3FSB5"/>
<proteinExistence type="predicted"/>
<accession>A0A3Q3FSB5</accession>
<dbReference type="Proteomes" id="UP000261660">
    <property type="component" value="Unplaced"/>
</dbReference>
<dbReference type="AlphaFoldDB" id="A0A3Q3FSB5"/>
<organism evidence="1 2">
    <name type="scientific">Labrus bergylta</name>
    <name type="common">ballan wrasse</name>
    <dbReference type="NCBI Taxonomy" id="56723"/>
    <lineage>
        <taxon>Eukaryota</taxon>
        <taxon>Metazoa</taxon>
        <taxon>Chordata</taxon>
        <taxon>Craniata</taxon>
        <taxon>Vertebrata</taxon>
        <taxon>Euteleostomi</taxon>
        <taxon>Actinopterygii</taxon>
        <taxon>Neopterygii</taxon>
        <taxon>Teleostei</taxon>
        <taxon>Neoteleostei</taxon>
        <taxon>Acanthomorphata</taxon>
        <taxon>Eupercaria</taxon>
        <taxon>Labriformes</taxon>
        <taxon>Labridae</taxon>
        <taxon>Labrus</taxon>
    </lineage>
</organism>
<dbReference type="Ensembl" id="ENSLBET00000024671.1">
    <property type="protein sequence ID" value="ENSLBEP00000023446.1"/>
    <property type="gene ID" value="ENSLBEG00000017993.1"/>
</dbReference>
<reference evidence="1" key="1">
    <citation type="submission" date="2025-08" db="UniProtKB">
        <authorList>
            <consortium name="Ensembl"/>
        </authorList>
    </citation>
    <scope>IDENTIFICATION</scope>
</reference>
<protein>
    <submittedName>
        <fullName evidence="1">Uncharacterized protein</fullName>
    </submittedName>
</protein>
<reference evidence="1" key="2">
    <citation type="submission" date="2025-09" db="UniProtKB">
        <authorList>
            <consortium name="Ensembl"/>
        </authorList>
    </citation>
    <scope>IDENTIFICATION</scope>
</reference>
<keyword evidence="2" id="KW-1185">Reference proteome</keyword>